<organism evidence="1 2">
    <name type="scientific">Enterocloster clostridioformis</name>
    <dbReference type="NCBI Taxonomy" id="1531"/>
    <lineage>
        <taxon>Bacteria</taxon>
        <taxon>Bacillati</taxon>
        <taxon>Bacillota</taxon>
        <taxon>Clostridia</taxon>
        <taxon>Lachnospirales</taxon>
        <taxon>Lachnospiraceae</taxon>
        <taxon>Enterocloster</taxon>
    </lineage>
</organism>
<protein>
    <submittedName>
        <fullName evidence="1">Uncharacterized protein</fullName>
    </submittedName>
</protein>
<reference evidence="1 2" key="1">
    <citation type="submission" date="2019-11" db="EMBL/GenBank/DDBJ databases">
        <title>FDA dAtabase for Regulatory Grade micrObial Sequences (FDA-ARGOS): Supporting development and validation of Infectious Disease Dx tests.</title>
        <authorList>
            <person name="Turner S."/>
            <person name="Byrd R."/>
            <person name="Tallon L."/>
            <person name="Sadzewicz L."/>
            <person name="Vavikolanu K."/>
            <person name="Mehta A."/>
            <person name="Aluvathingal J."/>
            <person name="Nadendla S."/>
            <person name="Myers T."/>
            <person name="Yan Y."/>
            <person name="Sichtig H."/>
        </authorList>
    </citation>
    <scope>NUCLEOTIDE SEQUENCE [LARGE SCALE GENOMIC DNA]</scope>
    <source>
        <strain evidence="1 2">FDAARGOS_739</strain>
    </source>
</reference>
<evidence type="ECO:0000313" key="2">
    <source>
        <dbReference type="Proteomes" id="UP000501069"/>
    </source>
</evidence>
<dbReference type="AlphaFoldDB" id="A0AAP9LWM9"/>
<evidence type="ECO:0000313" key="1">
    <source>
        <dbReference type="EMBL" id="QIX89198.1"/>
    </source>
</evidence>
<sequence length="243" mass="29620">MNIKIVKMYVNRNWSEPHYYCMFDEIPEITYEKIGCNYVGSATDQDGNIIFSDYLGYDSWGKAFAGRELTLHMKDGTTQKIKNYWYDWGYYKKHGEFIDIGGGTLESLQRCYVYSGYNINKATFQKMLDDYYSREKEYEYYEIEEWSKLQYKWYPVVIDGERYPFMVNKYGDFARRENKERIYPRKNIVKYVRDKRFKLCLFEFEYNNGVRLLKIQRKLMDVLKESLPFEEKEIIENCKLNWK</sequence>
<dbReference type="EMBL" id="CP050964">
    <property type="protein sequence ID" value="QIX89198.1"/>
    <property type="molecule type" value="Genomic_DNA"/>
</dbReference>
<proteinExistence type="predicted"/>
<dbReference type="RefSeq" id="WP_003523753.1">
    <property type="nucleotide sequence ID" value="NZ_CABKQO010000001.1"/>
</dbReference>
<dbReference type="Proteomes" id="UP000501069">
    <property type="component" value="Chromosome"/>
</dbReference>
<dbReference type="GeneID" id="57959633"/>
<accession>A0AAP9LWM9</accession>
<gene>
    <name evidence="1" type="ORF">FOC47_00525</name>
</gene>
<name>A0AAP9LWM9_9FIRM</name>